<accession>A0AA86J579</accession>
<protein>
    <submittedName>
        <fullName evidence="1">Uncharacterized protein</fullName>
    </submittedName>
</protein>
<evidence type="ECO:0000313" key="1">
    <source>
        <dbReference type="EMBL" id="BES79978.1"/>
    </source>
</evidence>
<keyword evidence="2" id="KW-1185">Reference proteome</keyword>
<organism evidence="1 2">
    <name type="scientific">Yersinia phage vB_Yru_GN1</name>
    <dbReference type="NCBI Taxonomy" id="3074381"/>
    <lineage>
        <taxon>Viruses</taxon>
        <taxon>Duplodnaviria</taxon>
        <taxon>Heunggongvirae</taxon>
        <taxon>Uroviricota</taxon>
        <taxon>Caudoviricetes</taxon>
        <taxon>Caudoviricetes incertae sedis</taxon>
        <taxon>Sepahanvirus</taxon>
        <taxon>Sepahanvirus vB-Yru-GN1</taxon>
    </lineage>
</organism>
<name>A0AA86J579_9CAUD</name>
<sequence length="119" mass="13990">MNIHEALSSELIKKYIPEGFEFHLSKIIDLSTNCDISLIKPYVKEYSDDDKKIYNRAKESLKLIDVHNYKDGNDVRFLSYKSNSHKICYAINDNYLMITNKSSLSQFPFMIIIEFKLIK</sequence>
<evidence type="ECO:0000313" key="2">
    <source>
        <dbReference type="Proteomes" id="UP001304813"/>
    </source>
</evidence>
<dbReference type="EMBL" id="LC779065">
    <property type="protein sequence ID" value="BES79978.1"/>
    <property type="molecule type" value="Genomic_DNA"/>
</dbReference>
<proteinExistence type="predicted"/>
<dbReference type="Proteomes" id="UP001304813">
    <property type="component" value="Segment"/>
</dbReference>
<reference evidence="1 2" key="1">
    <citation type="submission" date="2023-09" db="EMBL/GenBank/DDBJ databases">
        <title>Analysis of phage genome (vB_Yru_GN1) of the bacterium (Yersinia ruckeri).</title>
        <authorList>
            <person name="Ganjoor M.S."/>
            <person name="Bouzari M."/>
            <person name="Soleimani-Delfan A."/>
        </authorList>
    </citation>
    <scope>NUCLEOTIDE SEQUENCE [LARGE SCALE GENOMIC DNA]</scope>
    <source>
        <strain evidence="2">vB_Yru_GN1</strain>
    </source>
</reference>